<evidence type="ECO:0000313" key="2">
    <source>
        <dbReference type="Proteomes" id="UP000557717"/>
    </source>
</evidence>
<organism evidence="1 2">
    <name type="scientific">Haloferula luteola</name>
    <dbReference type="NCBI Taxonomy" id="595692"/>
    <lineage>
        <taxon>Bacteria</taxon>
        <taxon>Pseudomonadati</taxon>
        <taxon>Verrucomicrobiota</taxon>
        <taxon>Verrucomicrobiia</taxon>
        <taxon>Verrucomicrobiales</taxon>
        <taxon>Verrucomicrobiaceae</taxon>
        <taxon>Haloferula</taxon>
    </lineage>
</organism>
<evidence type="ECO:0008006" key="3">
    <source>
        <dbReference type="Google" id="ProtNLM"/>
    </source>
</evidence>
<keyword evidence="2" id="KW-1185">Reference proteome</keyword>
<dbReference type="EMBL" id="JACHFD010000059">
    <property type="protein sequence ID" value="MBB5353981.1"/>
    <property type="molecule type" value="Genomic_DNA"/>
</dbReference>
<gene>
    <name evidence="1" type="ORF">HNR46_004252</name>
</gene>
<proteinExistence type="predicted"/>
<name>A0A840VMZ3_9BACT</name>
<reference evidence="1 2" key="1">
    <citation type="submission" date="2020-08" db="EMBL/GenBank/DDBJ databases">
        <title>Genomic Encyclopedia of Type Strains, Phase IV (KMG-IV): sequencing the most valuable type-strain genomes for metagenomic binning, comparative biology and taxonomic classification.</title>
        <authorList>
            <person name="Goeker M."/>
        </authorList>
    </citation>
    <scope>NUCLEOTIDE SEQUENCE [LARGE SCALE GENOMIC DNA]</scope>
    <source>
        <strain evidence="1 2">YC6886</strain>
    </source>
</reference>
<accession>A0A840VMZ3</accession>
<protein>
    <recommendedName>
        <fullName evidence="3">Mutator family transposase</fullName>
    </recommendedName>
</protein>
<dbReference type="AlphaFoldDB" id="A0A840VMZ3"/>
<dbReference type="Proteomes" id="UP000557717">
    <property type="component" value="Unassembled WGS sequence"/>
</dbReference>
<comment type="caution">
    <text evidence="1">The sequence shown here is derived from an EMBL/GenBank/DDBJ whole genome shotgun (WGS) entry which is preliminary data.</text>
</comment>
<dbReference type="RefSeq" id="WP_184022514.1">
    <property type="nucleotide sequence ID" value="NZ_JACHFD010000059.1"/>
</dbReference>
<evidence type="ECO:0000313" key="1">
    <source>
        <dbReference type="EMBL" id="MBB5353981.1"/>
    </source>
</evidence>
<sequence>MNHERLKEAFLQGGEREAAELFRKMMKGVVRLGLLEAMAEEVDALCGPRYRPDPEGACHRAGSERGVAFLDGEKESIRRPRVRHETDGEVHLATYEAASSPRGMFDQVVAAVAQGMPVRGVERAMDGAVSKNEASRMWIGKSREQLALLRDAGTPA</sequence>